<accession>A0A015U033</accession>
<feature type="transmembrane region" description="Helical" evidence="1">
    <location>
        <begin position="144"/>
        <end position="163"/>
    </location>
</feature>
<dbReference type="EMBL" id="JGCY01000142">
    <property type="protein sequence ID" value="EXY76556.1"/>
    <property type="molecule type" value="Genomic_DNA"/>
</dbReference>
<evidence type="ECO:0000256" key="1">
    <source>
        <dbReference type="SAM" id="Phobius"/>
    </source>
</evidence>
<keyword evidence="1" id="KW-0812">Transmembrane</keyword>
<gene>
    <name evidence="2" type="ORF">M124_4557</name>
</gene>
<dbReference type="AlphaFoldDB" id="A0A015U033"/>
<proteinExistence type="predicted"/>
<protein>
    <submittedName>
        <fullName evidence="2">Putative membrane protein</fullName>
    </submittedName>
</protein>
<name>A0A015U033_BACFG</name>
<dbReference type="InterPro" id="IPR049458">
    <property type="entry name" value="EpsG-like"/>
</dbReference>
<feature type="transmembrane region" description="Helical" evidence="1">
    <location>
        <begin position="211"/>
        <end position="244"/>
    </location>
</feature>
<dbReference type="RefSeq" id="WP_032587212.1">
    <property type="nucleotide sequence ID" value="NZ_JGCY01000142.1"/>
</dbReference>
<evidence type="ECO:0000313" key="3">
    <source>
        <dbReference type="Proteomes" id="UP000020529"/>
    </source>
</evidence>
<feature type="transmembrane region" description="Helical" evidence="1">
    <location>
        <begin position="295"/>
        <end position="311"/>
    </location>
</feature>
<feature type="transmembrane region" description="Helical" evidence="1">
    <location>
        <begin position="175"/>
        <end position="199"/>
    </location>
</feature>
<feature type="transmembrane region" description="Helical" evidence="1">
    <location>
        <begin position="85"/>
        <end position="107"/>
    </location>
</feature>
<feature type="transmembrane region" description="Helical" evidence="1">
    <location>
        <begin position="317"/>
        <end position="334"/>
    </location>
</feature>
<keyword evidence="1" id="KW-1133">Transmembrane helix</keyword>
<sequence length="367" mass="42258">MNFVCFVFIFLVLLIISCNQKKESVIVLLIVSLLYIVSIAMRSVTVPDTDIYVEFYNQIDPGNIVSFALYSFEPGFQLLGHIVKLFFGNSAILFLAVVVVINIVLILLSIRKIAFRLSLSSCSINFISAIVLYFAYFGLFYNAIVLRAGIAISILVYSTTILFKKDFNKKDVIKILLLFGLALTFHLSSIVGIIALIFSRRSQRLTEKSYLLIWCFIAFLFFSGSSVYIVKGLLSVVFSLFSLLSDSDYKKYEYYLSELDHLDFQIPYKYLFQLFSGLLLLFVKGNIDTIYYKYLNLYFIGLFLGAIFSSIEQIARVTDYFLIYLFILQWMYFIQSYGRVRGGKSFLYPISVILQLAFVFRIINPTY</sequence>
<feature type="transmembrane region" description="Helical" evidence="1">
    <location>
        <begin position="346"/>
        <end position="363"/>
    </location>
</feature>
<dbReference type="Pfam" id="PF14897">
    <property type="entry name" value="EpsG"/>
    <property type="match status" value="1"/>
</dbReference>
<feature type="transmembrane region" description="Helical" evidence="1">
    <location>
        <begin position="113"/>
        <end position="137"/>
    </location>
</feature>
<comment type="caution">
    <text evidence="2">The sequence shown here is derived from an EMBL/GenBank/DDBJ whole genome shotgun (WGS) entry which is preliminary data.</text>
</comment>
<feature type="transmembrane region" description="Helical" evidence="1">
    <location>
        <begin position="264"/>
        <end position="283"/>
    </location>
</feature>
<feature type="transmembrane region" description="Helical" evidence="1">
    <location>
        <begin position="28"/>
        <end position="45"/>
    </location>
</feature>
<organism evidence="2 3">
    <name type="scientific">Bacteroides fragilis str. 3988T(B)14</name>
    <dbReference type="NCBI Taxonomy" id="1339315"/>
    <lineage>
        <taxon>Bacteria</taxon>
        <taxon>Pseudomonadati</taxon>
        <taxon>Bacteroidota</taxon>
        <taxon>Bacteroidia</taxon>
        <taxon>Bacteroidales</taxon>
        <taxon>Bacteroidaceae</taxon>
        <taxon>Bacteroides</taxon>
    </lineage>
</organism>
<dbReference type="Proteomes" id="UP000020529">
    <property type="component" value="Unassembled WGS sequence"/>
</dbReference>
<reference evidence="2 3" key="1">
    <citation type="submission" date="2014-02" db="EMBL/GenBank/DDBJ databases">
        <authorList>
            <person name="Sears C."/>
            <person name="Carroll K."/>
            <person name="Sack B.R."/>
            <person name="Qadri F."/>
            <person name="Myers L.L."/>
            <person name="Chung G.-T."/>
            <person name="Escheverria P."/>
            <person name="Fraser C.M."/>
            <person name="Sadzewicz L."/>
            <person name="Shefchek K.A."/>
            <person name="Tallon L."/>
            <person name="Das S.P."/>
            <person name="Daugherty S."/>
            <person name="Mongodin E.F."/>
        </authorList>
    </citation>
    <scope>NUCLEOTIDE SEQUENCE [LARGE SCALE GENOMIC DNA]</scope>
    <source>
        <strain evidence="3">3988T(B)14</strain>
    </source>
</reference>
<keyword evidence="1" id="KW-0472">Membrane</keyword>
<evidence type="ECO:0000313" key="2">
    <source>
        <dbReference type="EMBL" id="EXY76556.1"/>
    </source>
</evidence>
<dbReference type="PATRIC" id="fig|1339315.3.peg.485"/>